<dbReference type="InterPro" id="IPR014057">
    <property type="entry name" value="HI1420"/>
</dbReference>
<evidence type="ECO:0000313" key="2">
    <source>
        <dbReference type="EMBL" id="TCK70312.1"/>
    </source>
</evidence>
<sequence>MLELQDFDIAEHLKSEEQIQLYLNEILQEDNVELILSALGDIARARNMSQIARDAGVTREGLYKALSGKGNPTFSTVLKVMKALNLRLEIKPNRLAQTALN</sequence>
<dbReference type="Gene3D" id="1.10.260.40">
    <property type="entry name" value="lambda repressor-like DNA-binding domains"/>
    <property type="match status" value="1"/>
</dbReference>
<evidence type="ECO:0000313" key="3">
    <source>
        <dbReference type="Proteomes" id="UP000295496"/>
    </source>
</evidence>
<dbReference type="GO" id="GO:0003677">
    <property type="term" value="F:DNA binding"/>
    <property type="evidence" value="ECO:0007669"/>
    <property type="project" value="InterPro"/>
</dbReference>
<accession>A0A4R1KXX9</accession>
<reference evidence="2 3" key="1">
    <citation type="submission" date="2019-03" db="EMBL/GenBank/DDBJ databases">
        <title>Genomic Encyclopedia of Type Strains, Phase IV (KMG-IV): sequencing the most valuable type-strain genomes for metagenomic binning, comparative biology and taxonomic classification.</title>
        <authorList>
            <person name="Goeker M."/>
        </authorList>
    </citation>
    <scope>NUCLEOTIDE SEQUENCE [LARGE SCALE GENOMIC DNA]</scope>
    <source>
        <strain evidence="2 3">DSM 10053</strain>
    </source>
</reference>
<gene>
    <name evidence="2" type="ORF">EV692_0574</name>
</gene>
<dbReference type="OrthoDB" id="9798416at2"/>
<dbReference type="PANTHER" id="PTHR40275">
    <property type="entry name" value="SSL7038 PROTEIN"/>
    <property type="match status" value="1"/>
</dbReference>
<dbReference type="InterPro" id="IPR010982">
    <property type="entry name" value="Lambda_DNA-bd_dom_sf"/>
</dbReference>
<dbReference type="Pfam" id="PF21716">
    <property type="entry name" value="dnstrm_HI1420"/>
    <property type="match status" value="1"/>
</dbReference>
<dbReference type="PROSITE" id="PS50943">
    <property type="entry name" value="HTH_CROC1"/>
    <property type="match status" value="1"/>
</dbReference>
<dbReference type="RefSeq" id="WP_132300381.1">
    <property type="nucleotide sequence ID" value="NZ_CP170642.1"/>
</dbReference>
<dbReference type="NCBIfam" id="TIGR02684">
    <property type="entry name" value="dnstrm_HI1420"/>
    <property type="match status" value="1"/>
</dbReference>
<dbReference type="PANTHER" id="PTHR40275:SF1">
    <property type="entry name" value="SSL7038 PROTEIN"/>
    <property type="match status" value="1"/>
</dbReference>
<dbReference type="InterPro" id="IPR001387">
    <property type="entry name" value="Cro/C1-type_HTH"/>
</dbReference>
<evidence type="ECO:0000259" key="1">
    <source>
        <dbReference type="PROSITE" id="PS50943"/>
    </source>
</evidence>
<keyword evidence="3" id="KW-1185">Reference proteome</keyword>
<proteinExistence type="predicted"/>
<protein>
    <submittedName>
        <fullName evidence="2">Putative addiction module antidote protein</fullName>
    </submittedName>
</protein>
<dbReference type="AlphaFoldDB" id="A0A4R1KXX9"/>
<dbReference type="CDD" id="cd00093">
    <property type="entry name" value="HTH_XRE"/>
    <property type="match status" value="1"/>
</dbReference>
<name>A0A4R1KXX9_9PAST</name>
<comment type="caution">
    <text evidence="2">The sequence shown here is derived from an EMBL/GenBank/DDBJ whole genome shotgun (WGS) entry which is preliminary data.</text>
</comment>
<organism evidence="2 3">
    <name type="scientific">Lonepinella koalarum</name>
    <dbReference type="NCBI Taxonomy" id="53417"/>
    <lineage>
        <taxon>Bacteria</taxon>
        <taxon>Pseudomonadati</taxon>
        <taxon>Pseudomonadota</taxon>
        <taxon>Gammaproteobacteria</taxon>
        <taxon>Pasteurellales</taxon>
        <taxon>Pasteurellaceae</taxon>
        <taxon>Lonepinella</taxon>
    </lineage>
</organism>
<feature type="domain" description="HTH cro/C1-type" evidence="1">
    <location>
        <begin position="48"/>
        <end position="95"/>
    </location>
</feature>
<dbReference type="EMBL" id="SMGJ01000002">
    <property type="protein sequence ID" value="TCK70312.1"/>
    <property type="molecule type" value="Genomic_DNA"/>
</dbReference>
<dbReference type="SUPFAM" id="SSF47413">
    <property type="entry name" value="lambda repressor-like DNA-binding domains"/>
    <property type="match status" value="1"/>
</dbReference>
<dbReference type="Proteomes" id="UP000295496">
    <property type="component" value="Unassembled WGS sequence"/>
</dbReference>